<evidence type="ECO:0000313" key="4">
    <source>
        <dbReference type="Proteomes" id="UP000008909"/>
    </source>
</evidence>
<feature type="region of interest" description="Disordered" evidence="1">
    <location>
        <begin position="434"/>
        <end position="484"/>
    </location>
</feature>
<keyword evidence="2" id="KW-1133">Transmembrane helix</keyword>
<feature type="compositionally biased region" description="Basic and acidic residues" evidence="1">
    <location>
        <begin position="460"/>
        <end position="469"/>
    </location>
</feature>
<keyword evidence="2" id="KW-0812">Transmembrane</keyword>
<feature type="compositionally biased region" description="Polar residues" evidence="1">
    <location>
        <begin position="470"/>
        <end position="484"/>
    </location>
</feature>
<sequence length="754" mass="83305">MIVNGLVGGRSAQKPVDILTPPSENTSSGSRDRRTNLRSVLRAFGAVSVLVYSVTDEVNARIFKSRFAFANLKHLWRQSSIFLNSKKLETRCPQDISEQQLVCVEFADPVAGQLESDYLAAHRGPTLKNASSTEGAFGWSERANENIGCIFQVLARRYLNTGLCIPSSVHLIASSMMRVNKNGERTPPFREAPYIRTHAIARISIAAFVDSIHLWRQTYVLRRLKGYVYIANVLHVPLVFWCVTVYLGQFFCLSGPKALLRFNSHNSKCRSANRLNLNPSEFNCMYTDLRLSTPDYSPPANSVIIRFSPGISILLSYDHRNRLALRVIEKTAFRFAKLFSFVSHFVYFSKPRFIQCVSIAHMYGVALLLLDSVQFEAISHSDNQPLNNNLKSHALYAIVYFFQAASPLPVNPIQYNTEGSQVLPLTEARPNANVPAPVVGDTRLPVPNDDHRSVYLRASGQERRKDESKMQSSQSLSNTGVQASSLNGSVSLSDVVIAGNTTQGTGLHDNYLSHEMEPQKHIRKLGAEPVERPDGQIPVGLLGGKELWNQSVDNKPNGVPNELLLQPGINNSDVGTPNTKPIPTKLLSGKNATSLTETDGSSKVLGVKSSRALKEPVKNTEWKSGEHSESYQAPEDSFSNDNLQGMTHLSKASGNLETRVKENWPTEKVLSSLGLAIEAAKAKQKSPANQMSDDNVREPGPSDEDDVGGEPEKNNLKNLDVPNSQLSKLPKATIESVRRAEDDPENLIVDNSNY</sequence>
<reference evidence="3" key="1">
    <citation type="journal article" date="2011" name="Genome Biol.">
        <title>The draft genome of the carcinogenic human liver fluke Clonorchis sinensis.</title>
        <authorList>
            <person name="Wang X."/>
            <person name="Chen W."/>
            <person name="Huang Y."/>
            <person name="Sun J."/>
            <person name="Men J."/>
            <person name="Liu H."/>
            <person name="Luo F."/>
            <person name="Guo L."/>
            <person name="Lv X."/>
            <person name="Deng C."/>
            <person name="Zhou C."/>
            <person name="Fan Y."/>
            <person name="Li X."/>
            <person name="Huang L."/>
            <person name="Hu Y."/>
            <person name="Liang C."/>
            <person name="Hu X."/>
            <person name="Xu J."/>
            <person name="Yu X."/>
        </authorList>
    </citation>
    <scope>NUCLEOTIDE SEQUENCE [LARGE SCALE GENOMIC DNA]</scope>
    <source>
        <strain evidence="3">Henan</strain>
    </source>
</reference>
<evidence type="ECO:0000256" key="2">
    <source>
        <dbReference type="SAM" id="Phobius"/>
    </source>
</evidence>
<feature type="region of interest" description="Disordered" evidence="1">
    <location>
        <begin position="592"/>
        <end position="647"/>
    </location>
</feature>
<feature type="region of interest" description="Disordered" evidence="1">
    <location>
        <begin position="681"/>
        <end position="754"/>
    </location>
</feature>
<feature type="compositionally biased region" description="Polar residues" evidence="1">
    <location>
        <begin position="637"/>
        <end position="647"/>
    </location>
</feature>
<keyword evidence="2" id="KW-0472">Membrane</keyword>
<keyword evidence="4" id="KW-1185">Reference proteome</keyword>
<feature type="region of interest" description="Disordered" evidence="1">
    <location>
        <begin position="13"/>
        <end position="34"/>
    </location>
</feature>
<dbReference type="EMBL" id="DF142906">
    <property type="protein sequence ID" value="GAA48729.1"/>
    <property type="molecule type" value="Genomic_DNA"/>
</dbReference>
<evidence type="ECO:0000256" key="1">
    <source>
        <dbReference type="SAM" id="MobiDB-lite"/>
    </source>
</evidence>
<dbReference type="Proteomes" id="UP000008909">
    <property type="component" value="Unassembled WGS sequence"/>
</dbReference>
<accession>G7Y6Z4</accession>
<protein>
    <submittedName>
        <fullName evidence="3">Uncharacterized protein</fullName>
    </submittedName>
</protein>
<organism evidence="3 4">
    <name type="scientific">Clonorchis sinensis</name>
    <name type="common">Chinese liver fluke</name>
    <dbReference type="NCBI Taxonomy" id="79923"/>
    <lineage>
        <taxon>Eukaryota</taxon>
        <taxon>Metazoa</taxon>
        <taxon>Spiralia</taxon>
        <taxon>Lophotrochozoa</taxon>
        <taxon>Platyhelminthes</taxon>
        <taxon>Trematoda</taxon>
        <taxon>Digenea</taxon>
        <taxon>Opisthorchiida</taxon>
        <taxon>Opisthorchiata</taxon>
        <taxon>Opisthorchiidae</taxon>
        <taxon>Clonorchis</taxon>
    </lineage>
</organism>
<gene>
    <name evidence="3" type="ORF">CLF_101961</name>
</gene>
<proteinExistence type="predicted"/>
<feature type="transmembrane region" description="Helical" evidence="2">
    <location>
        <begin position="226"/>
        <end position="247"/>
    </location>
</feature>
<feature type="compositionally biased region" description="Polar residues" evidence="1">
    <location>
        <begin position="592"/>
        <end position="601"/>
    </location>
</feature>
<dbReference type="AlphaFoldDB" id="G7Y6Z4"/>
<name>G7Y6Z4_CLOSI</name>
<reference key="2">
    <citation type="submission" date="2011-10" db="EMBL/GenBank/DDBJ databases">
        <title>The genome and transcriptome sequence of Clonorchis sinensis provide insights into the carcinogenic liver fluke.</title>
        <authorList>
            <person name="Wang X."/>
            <person name="Huang Y."/>
            <person name="Chen W."/>
            <person name="Liu H."/>
            <person name="Guo L."/>
            <person name="Chen Y."/>
            <person name="Luo F."/>
            <person name="Zhou W."/>
            <person name="Sun J."/>
            <person name="Mao Q."/>
            <person name="Liang P."/>
            <person name="Zhou C."/>
            <person name="Tian Y."/>
            <person name="Men J."/>
            <person name="Lv X."/>
            <person name="Huang L."/>
            <person name="Zhou J."/>
            <person name="Hu Y."/>
            <person name="Li R."/>
            <person name="Zhang F."/>
            <person name="Lei H."/>
            <person name="Li X."/>
            <person name="Hu X."/>
            <person name="Liang C."/>
            <person name="Xu J."/>
            <person name="Wu Z."/>
            <person name="Yu X."/>
        </authorList>
    </citation>
    <scope>NUCLEOTIDE SEQUENCE</scope>
    <source>
        <strain>Henan</strain>
    </source>
</reference>
<evidence type="ECO:0000313" key="3">
    <source>
        <dbReference type="EMBL" id="GAA48729.1"/>
    </source>
</evidence>
<feature type="compositionally biased region" description="Basic and acidic residues" evidence="1">
    <location>
        <begin position="612"/>
        <end position="629"/>
    </location>
</feature>